<protein>
    <recommendedName>
        <fullName evidence="4">Major facilitator superfamily (MFS) profile domain-containing protein</fullName>
    </recommendedName>
</protein>
<feature type="transmembrane region" description="Helical" evidence="1">
    <location>
        <begin position="24"/>
        <end position="44"/>
    </location>
</feature>
<keyword evidence="1" id="KW-0812">Transmembrane</keyword>
<feature type="transmembrane region" description="Helical" evidence="1">
    <location>
        <begin position="56"/>
        <end position="75"/>
    </location>
</feature>
<keyword evidence="1" id="KW-1133">Transmembrane helix</keyword>
<evidence type="ECO:0000313" key="3">
    <source>
        <dbReference type="Proteomes" id="UP000824588"/>
    </source>
</evidence>
<evidence type="ECO:0008006" key="4">
    <source>
        <dbReference type="Google" id="ProtNLM"/>
    </source>
</evidence>
<proteinExistence type="predicted"/>
<keyword evidence="3" id="KW-1185">Reference proteome</keyword>
<accession>A0ABX8Z055</accession>
<dbReference type="SUPFAM" id="SSF103473">
    <property type="entry name" value="MFS general substrate transporter"/>
    <property type="match status" value="1"/>
</dbReference>
<name>A0ABX8Z055_9PSED</name>
<reference evidence="2 3" key="1">
    <citation type="journal article" date="2022" name="Int. J. Syst. Evol. Microbiol.">
        <title>Pseudomonas germanica sp. nov., isolated from Iris germanica rhizomes.</title>
        <authorList>
            <person name="Atanasov K.E."/>
            <person name="Galbis D.M."/>
            <person name="Gallego J."/>
            <person name="Serpico A."/>
            <person name="Bosch M."/>
            <person name="Altabella T."/>
            <person name="Ferrer A."/>
        </authorList>
    </citation>
    <scope>NUCLEOTIDE SEQUENCE [LARGE SCALE GENOMIC DNA]</scope>
    <source>
        <strain evidence="2 3">FIT28</strain>
    </source>
</reference>
<sequence>MPFGIAVAAVQEIMPNSMRGQTTAVYSLVISLLGLGVAPTPVALVTDFGFSDDKALRYSLLIVTSAALVFSSMLLSKGLRPYRESLVNLQNWKSNIPALSTAALELR</sequence>
<dbReference type="Proteomes" id="UP000824588">
    <property type="component" value="Chromosome"/>
</dbReference>
<evidence type="ECO:0000313" key="2">
    <source>
        <dbReference type="EMBL" id="QYY84578.1"/>
    </source>
</evidence>
<dbReference type="InterPro" id="IPR036259">
    <property type="entry name" value="MFS_trans_sf"/>
</dbReference>
<organism evidence="2 3">
    <name type="scientific">Pseudomonas germanica</name>
    <dbReference type="NCBI Taxonomy" id="2815720"/>
    <lineage>
        <taxon>Bacteria</taxon>
        <taxon>Pseudomonadati</taxon>
        <taxon>Pseudomonadota</taxon>
        <taxon>Gammaproteobacteria</taxon>
        <taxon>Pseudomonadales</taxon>
        <taxon>Pseudomonadaceae</taxon>
        <taxon>Pseudomonas</taxon>
    </lineage>
</organism>
<evidence type="ECO:0000256" key="1">
    <source>
        <dbReference type="SAM" id="Phobius"/>
    </source>
</evidence>
<gene>
    <name evidence="2" type="ORF">J0G10_14380</name>
</gene>
<keyword evidence="1" id="KW-0472">Membrane</keyword>
<dbReference type="EMBL" id="CP071586">
    <property type="protein sequence ID" value="QYY84578.1"/>
    <property type="molecule type" value="Genomic_DNA"/>
</dbReference>